<dbReference type="AlphaFoldDB" id="A0A1B2LZJ7"/>
<name>A0A1B2LZJ7_9GAMM</name>
<dbReference type="Gene3D" id="1.10.530.10">
    <property type="match status" value="1"/>
</dbReference>
<feature type="transmembrane region" description="Helical" evidence="3">
    <location>
        <begin position="283"/>
        <end position="303"/>
    </location>
</feature>
<gene>
    <name evidence="5" type="ORF">BFG52_08160</name>
</gene>
<dbReference type="GO" id="GO:0004568">
    <property type="term" value="F:chitinase activity"/>
    <property type="evidence" value="ECO:0007669"/>
    <property type="project" value="InterPro"/>
</dbReference>
<sequence length="998" mass="108592">MSNIVEALFVQLGLDTNGYTEDAKKAVDQNNKLEKSLDKVEQQSITAGKALDGLKGVLSAVTKTVAGMAAVIVAGTGLAKLAQEARQANDELYFLEKNLNMSAQSISAWRGAADAMGGSAEGMTATLKGLSRSINDFVVMGDASMLPYFNAMGVSMVDANGKARDMNDVLLDMSESLSGMNQQQAYSLASSMGFDEGTINMLLQGRDALKETLDLQNSMYSSSKEDLENSRELTKQQAIMNAHWNSMKLMIGNALTPVLTKLVKLFNQMFEFFQKHQNTIKHVFEGIAVVIGAVLIPVLYAAATAAWALMAPFMPMILLVGALGAAFILLYDDYKTWAEGGESLLDWGKFKKFFTTTVETVDKLKKGFHDLKNGYQDWVASATSKSTEWLRLKGFIDENGLSVDSLIKGFKNLAREMLDKVIPTLKGYASIITKIFSGDFKGAMEEAGQMMENFAERVDSTFNAVKDKVLEVTDTIAGNDPNAENSLTSTVGKYNLDTKSAVSEARKVQLPNPKLPELVSGGSSPVLEKASKETVAAADYAVAHALKASEGKCAKYVNDSLRSQGFKIWGHGKEVAGNLIKSNQGFKKVEYNKDYVPQIGDVMSMGAYSPAHKAQQIKKHKVEAGHVAIYTEKGWVSDFMQGEKYGNTGAGGKGYFDAIKAGTLKPTIARRSTPVAKPASNGGFKMPSLISGAHAATPPNTHQNMALEAVALHLKTLQMMGGNNSGRDFNDLMSAAADKYNIKDVRERAAFMAIVGHETGDGKKLSEDMRYSYKGWKNISPRQENVRNWLKAHTEADFKKLSATDKLNIMYEGMNGNKPGEGAKFKGRGAIQLTGRANYQAYANYANRQDIMSNPDLLATDKHLAADSAAWYWSVYRKSASKAAKEGDIKKARKLVNGDEIGMDDVLRRYQELLKNTNTKNSSLVNNDALSRLQSFQNTGNMLNNKQSPTMNNNQKKIDVNIGDISVMTASNTVTGTVQDGFAAAKDGVNQLMTGMIV</sequence>
<evidence type="ECO:0000256" key="2">
    <source>
        <dbReference type="ARBA" id="ARBA00023157"/>
    </source>
</evidence>
<dbReference type="GO" id="GO:0006032">
    <property type="term" value="P:chitin catabolic process"/>
    <property type="evidence" value="ECO:0007669"/>
    <property type="project" value="InterPro"/>
</dbReference>
<keyword evidence="1" id="KW-0611">Plant defense</keyword>
<dbReference type="GO" id="GO:0016998">
    <property type="term" value="P:cell wall macromolecule catabolic process"/>
    <property type="evidence" value="ECO:0007669"/>
    <property type="project" value="InterPro"/>
</dbReference>
<dbReference type="EMBL" id="CP016895">
    <property type="protein sequence ID" value="AOA58329.1"/>
    <property type="molecule type" value="Genomic_DNA"/>
</dbReference>
<dbReference type="Gene3D" id="3.90.1720.10">
    <property type="entry name" value="endopeptidase domain like (from Nostoc punctiforme)"/>
    <property type="match status" value="1"/>
</dbReference>
<reference evidence="5 6" key="1">
    <citation type="submission" date="2016-08" db="EMBL/GenBank/DDBJ databases">
        <authorList>
            <person name="Seilhamer J.J."/>
        </authorList>
    </citation>
    <scope>NUCLEOTIDE SEQUENCE [LARGE SCALE GENOMIC DNA]</scope>
    <source>
        <strain evidence="5 6">BRTC-1</strain>
    </source>
</reference>
<protein>
    <recommendedName>
        <fullName evidence="4">Glycoside hydrolase family 19 catalytic domain-containing protein</fullName>
    </recommendedName>
</protein>
<dbReference type="InterPro" id="IPR023346">
    <property type="entry name" value="Lysozyme-like_dom_sf"/>
</dbReference>
<accession>A0A1B2LZJ7</accession>
<keyword evidence="6" id="KW-1185">Reference proteome</keyword>
<feature type="domain" description="Glycoside hydrolase family 19 catalytic" evidence="4">
    <location>
        <begin position="821"/>
        <end position="877"/>
    </location>
</feature>
<feature type="transmembrane region" description="Helical" evidence="3">
    <location>
        <begin position="309"/>
        <end position="331"/>
    </location>
</feature>
<keyword evidence="3" id="KW-1133">Transmembrane helix</keyword>
<dbReference type="SUPFAM" id="SSF53955">
    <property type="entry name" value="Lysozyme-like"/>
    <property type="match status" value="1"/>
</dbReference>
<evidence type="ECO:0000313" key="5">
    <source>
        <dbReference type="EMBL" id="AOA58329.1"/>
    </source>
</evidence>
<keyword evidence="2" id="KW-1015">Disulfide bond</keyword>
<dbReference type="Pfam" id="PF00182">
    <property type="entry name" value="Glyco_hydro_19"/>
    <property type="match status" value="1"/>
</dbReference>
<dbReference type="STRING" id="1789224.BFG52_08160"/>
<dbReference type="PANTHER" id="PTHR22595">
    <property type="entry name" value="CHITINASE-RELATED"/>
    <property type="match status" value="1"/>
</dbReference>
<dbReference type="PANTHER" id="PTHR22595:SF79">
    <property type="entry name" value="CHITINASE 12"/>
    <property type="match status" value="1"/>
</dbReference>
<keyword evidence="3" id="KW-0812">Transmembrane</keyword>
<evidence type="ECO:0000259" key="4">
    <source>
        <dbReference type="Pfam" id="PF00182"/>
    </source>
</evidence>
<dbReference type="KEGG" id="ala:BFG52_08160"/>
<evidence type="ECO:0000256" key="1">
    <source>
        <dbReference type="ARBA" id="ARBA00022821"/>
    </source>
</evidence>
<dbReference type="GO" id="GO:0006952">
    <property type="term" value="P:defense response"/>
    <property type="evidence" value="ECO:0007669"/>
    <property type="project" value="UniProtKB-KW"/>
</dbReference>
<proteinExistence type="predicted"/>
<dbReference type="RefSeq" id="WP_067554549.1">
    <property type="nucleotide sequence ID" value="NZ_CP016895.1"/>
</dbReference>
<evidence type="ECO:0000256" key="3">
    <source>
        <dbReference type="SAM" id="Phobius"/>
    </source>
</evidence>
<dbReference type="Proteomes" id="UP000093391">
    <property type="component" value="Chromosome"/>
</dbReference>
<evidence type="ECO:0000313" key="6">
    <source>
        <dbReference type="Proteomes" id="UP000093391"/>
    </source>
</evidence>
<keyword evidence="3" id="KW-0472">Membrane</keyword>
<organism evidence="5 6">
    <name type="scientific">Acinetobacter larvae</name>
    <dbReference type="NCBI Taxonomy" id="1789224"/>
    <lineage>
        <taxon>Bacteria</taxon>
        <taxon>Pseudomonadati</taxon>
        <taxon>Pseudomonadota</taxon>
        <taxon>Gammaproteobacteria</taxon>
        <taxon>Moraxellales</taxon>
        <taxon>Moraxellaceae</taxon>
        <taxon>Acinetobacter</taxon>
    </lineage>
</organism>
<dbReference type="OrthoDB" id="8019720at2"/>
<dbReference type="InterPro" id="IPR000726">
    <property type="entry name" value="Glyco_hydro_19_cat"/>
</dbReference>